<organism evidence="1 2">
    <name type="scientific">Candidatus Taylorbacteria bacterium CG10_big_fil_rev_8_21_14_0_10_41_48</name>
    <dbReference type="NCBI Taxonomy" id="1975024"/>
    <lineage>
        <taxon>Bacteria</taxon>
        <taxon>Candidatus Tayloriibacteriota</taxon>
    </lineage>
</organism>
<dbReference type="Proteomes" id="UP000228700">
    <property type="component" value="Unassembled WGS sequence"/>
</dbReference>
<name>A0A2M8LBR4_9BACT</name>
<dbReference type="AlphaFoldDB" id="A0A2M8LBR4"/>
<reference evidence="2" key="1">
    <citation type="submission" date="2017-09" db="EMBL/GenBank/DDBJ databases">
        <title>Depth-based differentiation of microbial function through sediment-hosted aquifers and enrichment of novel symbionts in the deep terrestrial subsurface.</title>
        <authorList>
            <person name="Probst A.J."/>
            <person name="Ladd B."/>
            <person name="Jarett J.K."/>
            <person name="Geller-Mcgrath D.E."/>
            <person name="Sieber C.M.K."/>
            <person name="Emerson J.B."/>
            <person name="Anantharaman K."/>
            <person name="Thomas B.C."/>
            <person name="Malmstrom R."/>
            <person name="Stieglmeier M."/>
            <person name="Klingl A."/>
            <person name="Woyke T."/>
            <person name="Ryan C.M."/>
            <person name="Banfield J.F."/>
        </authorList>
    </citation>
    <scope>NUCLEOTIDE SEQUENCE [LARGE SCALE GENOMIC DNA]</scope>
</reference>
<evidence type="ECO:0000313" key="2">
    <source>
        <dbReference type="Proteomes" id="UP000228700"/>
    </source>
</evidence>
<evidence type="ECO:0000313" key="1">
    <source>
        <dbReference type="EMBL" id="PJE74066.1"/>
    </source>
</evidence>
<accession>A0A2M8LBR4</accession>
<protein>
    <submittedName>
        <fullName evidence="1">Uncharacterized protein</fullName>
    </submittedName>
</protein>
<sequence length="255" mass="28096">MKMIIRVSVILFVLMLCGAPISSGQTITSNKRIGIIIEVGRGLFPEYPNRCLANASFLAQVRDLKKGDLVMVRIQNNDGSNTFTIVRIGDRMADFSWSTSKLGLFVRNNNLVCLMGKVFKTLEKDDAGISVEGFGLPEDIKRQILPALIPSVGKSMVPYIPAGPDVVLTALFYPFGALKKGECITYVDYKRDIFISHYLAINWPDGTWTARGSNNKGFGGVWDACPVSSKNFVGRILVLWDVDSNIPDSDLLVVN</sequence>
<proteinExistence type="predicted"/>
<comment type="caution">
    <text evidence="1">The sequence shown here is derived from an EMBL/GenBank/DDBJ whole genome shotgun (WGS) entry which is preliminary data.</text>
</comment>
<gene>
    <name evidence="1" type="ORF">COV01_03130</name>
</gene>
<dbReference type="EMBL" id="PFEQ01000013">
    <property type="protein sequence ID" value="PJE74066.1"/>
    <property type="molecule type" value="Genomic_DNA"/>
</dbReference>